<evidence type="ECO:0000256" key="1">
    <source>
        <dbReference type="SAM" id="MobiDB-lite"/>
    </source>
</evidence>
<gene>
    <name evidence="2" type="ORF">QE152_g39116</name>
</gene>
<dbReference type="Proteomes" id="UP001458880">
    <property type="component" value="Unassembled WGS sequence"/>
</dbReference>
<protein>
    <submittedName>
        <fullName evidence="2">Uncharacterized protein</fullName>
    </submittedName>
</protein>
<comment type="caution">
    <text evidence="2">The sequence shown here is derived from an EMBL/GenBank/DDBJ whole genome shotgun (WGS) entry which is preliminary data.</text>
</comment>
<keyword evidence="3" id="KW-1185">Reference proteome</keyword>
<evidence type="ECO:0000313" key="3">
    <source>
        <dbReference type="Proteomes" id="UP001458880"/>
    </source>
</evidence>
<evidence type="ECO:0000313" key="2">
    <source>
        <dbReference type="EMBL" id="KAK9680408.1"/>
    </source>
</evidence>
<proteinExistence type="predicted"/>
<dbReference type="EMBL" id="JASPKY010000903">
    <property type="protein sequence ID" value="KAK9680408.1"/>
    <property type="molecule type" value="Genomic_DNA"/>
</dbReference>
<sequence length="545" mass="63075">MDSDSTDSGNKRRRNDGQEMESFGRSKKTARSPTNQHKEEKLDKIIDLIQSMKTEMGDMKNAIKEADSREMGVDMPLSLNTHITETNTKQKVSGMKNRTRIGTWNVRTISLNTHITETNTKQKVFGMKNRTRIGTWNVRTMLGPATLAQTMKNRTRIGTWNVRTMLGPATLAQTIKEMEVLHIKVLGLSEIRWPGQGERLNSNGSLLLYSGRNQDQNRANGVGFLLDKEEEDLRKWNKQLQQFSVTKQQQDGDNIDGKWVQIKEIIHGTARKVIGYREQERKKWISEDTWNMIKKRKELKAKLNGMDGNSVNYEDIRKEYRELNKGIKKRARKDKRIWADNLARRAEEAAASHNTREVYRNTRLLAMARRAEEAAASHNTREVYRNTRLLAKKGYQNDGTRDKEGQLLTTTEDQLERWKEYYTEMLTEDSVDEDSQMEEEHAIEDSLEIDVSKPTKLELTSLERLQFEFGYEDLSRVTDEDGHCIKRVRRIDNETPRCTYELIKATLCVGSATVPHMLNDVQKVEGVRIVQETLEILNNCGHRIL</sequence>
<organism evidence="2 3">
    <name type="scientific">Popillia japonica</name>
    <name type="common">Japanese beetle</name>
    <dbReference type="NCBI Taxonomy" id="7064"/>
    <lineage>
        <taxon>Eukaryota</taxon>
        <taxon>Metazoa</taxon>
        <taxon>Ecdysozoa</taxon>
        <taxon>Arthropoda</taxon>
        <taxon>Hexapoda</taxon>
        <taxon>Insecta</taxon>
        <taxon>Pterygota</taxon>
        <taxon>Neoptera</taxon>
        <taxon>Endopterygota</taxon>
        <taxon>Coleoptera</taxon>
        <taxon>Polyphaga</taxon>
        <taxon>Scarabaeiformia</taxon>
        <taxon>Scarabaeidae</taxon>
        <taxon>Rutelinae</taxon>
        <taxon>Popillia</taxon>
    </lineage>
</organism>
<feature type="region of interest" description="Disordered" evidence="1">
    <location>
        <begin position="1"/>
        <end position="43"/>
    </location>
</feature>
<accession>A0AAW1HUX4</accession>
<name>A0AAW1HUX4_POPJA</name>
<dbReference type="AlphaFoldDB" id="A0AAW1HUX4"/>
<reference evidence="2 3" key="1">
    <citation type="journal article" date="2024" name="BMC Genomics">
        <title>De novo assembly and annotation of Popillia japonica's genome with initial clues to its potential as an invasive pest.</title>
        <authorList>
            <person name="Cucini C."/>
            <person name="Boschi S."/>
            <person name="Funari R."/>
            <person name="Cardaioli E."/>
            <person name="Iannotti N."/>
            <person name="Marturano G."/>
            <person name="Paoli F."/>
            <person name="Bruttini M."/>
            <person name="Carapelli A."/>
            <person name="Frati F."/>
            <person name="Nardi F."/>
        </authorList>
    </citation>
    <scope>NUCLEOTIDE SEQUENCE [LARGE SCALE GENOMIC DNA]</scope>
    <source>
        <strain evidence="2">DMR45628</strain>
    </source>
</reference>